<evidence type="ECO:0000256" key="16">
    <source>
        <dbReference type="ARBA" id="ARBA00067170"/>
    </source>
</evidence>
<evidence type="ECO:0000256" key="1">
    <source>
        <dbReference type="ARBA" id="ARBA00004236"/>
    </source>
</evidence>
<name>A0A4W6F252_LATCA</name>
<dbReference type="FunFam" id="3.80.10.10:FF:000045">
    <property type="entry name" value="Leucine-rich repeat and fibronectin type III domain-containing 2"/>
    <property type="match status" value="1"/>
</dbReference>
<dbReference type="InParanoid" id="A0A4W6F252"/>
<gene>
    <name evidence="21" type="primary">LRFN2</name>
</gene>
<evidence type="ECO:0000256" key="9">
    <source>
        <dbReference type="ARBA" id="ARBA00023018"/>
    </source>
</evidence>
<dbReference type="FunFam" id="2.60.40.10:FF:000091">
    <property type="entry name" value="Leucine-rich repeat and fibronectin type III domain-containing protein 1"/>
    <property type="match status" value="1"/>
</dbReference>
<evidence type="ECO:0000256" key="2">
    <source>
        <dbReference type="ARBA" id="ARBA00004479"/>
    </source>
</evidence>
<evidence type="ECO:0000256" key="10">
    <source>
        <dbReference type="ARBA" id="ARBA00023136"/>
    </source>
</evidence>
<evidence type="ECO:0000256" key="6">
    <source>
        <dbReference type="ARBA" id="ARBA00022729"/>
    </source>
</evidence>
<dbReference type="STRING" id="8187.ENSLCAP00010044751"/>
<dbReference type="InterPro" id="IPR000483">
    <property type="entry name" value="Cys-rich_flank_reg_C"/>
</dbReference>
<dbReference type="Pfam" id="PF00041">
    <property type="entry name" value="fn3"/>
    <property type="match status" value="1"/>
</dbReference>
<proteinExistence type="inferred from homology"/>
<dbReference type="InterPro" id="IPR013783">
    <property type="entry name" value="Ig-like_fold"/>
</dbReference>
<feature type="domain" description="Ig-like" evidence="19">
    <location>
        <begin position="274"/>
        <end position="360"/>
    </location>
</feature>
<dbReference type="InterPro" id="IPR003599">
    <property type="entry name" value="Ig_sub"/>
</dbReference>
<keyword evidence="7" id="KW-0677">Repeat</keyword>
<dbReference type="FunFam" id="2.60.40.10:FF:000235">
    <property type="entry name" value="Leucine-rich repeat and fibronectin type III domain-containing 2"/>
    <property type="match status" value="1"/>
</dbReference>
<comment type="similarity">
    <text evidence="15">Belongs to the LRFN family.</text>
</comment>
<evidence type="ECO:0000259" key="20">
    <source>
        <dbReference type="PROSITE" id="PS50853"/>
    </source>
</evidence>
<keyword evidence="13" id="KW-0393">Immunoglobulin domain</keyword>
<evidence type="ECO:0000256" key="7">
    <source>
        <dbReference type="ARBA" id="ARBA00022737"/>
    </source>
</evidence>
<sequence>MDHIIYCLLVLGATVMITHACPKYCVCQNLSESLGTLCPSKGLLFVPPDIDRSTVELRLGGNYILRITQQDFANMTDLVDLTLSRNTISYIQPFSFGDLETLRSLHLDNNRLMELGPDDLRGLVNLQHLIVNNNQLGRIHDKAFEDLAPALEDLDLSYNNLMSLLDHNLLDFIPEGTFTDLERLARLDLTSNRLQKLPPDPIFARAQDSELLTTPYAPQLSLSLGGNPLHCNCEMLWLRRLERDDDLETCASPPALKGRYFWNVKEEEFVCHPPLITQHTHRMLVLEGQTASLRCEATGDPSPTIHWISPDDRLLGNSSRTAVYNNGTLSITITTSKDYGTFTCIAANVAGESTAPVEVSIVQLPHLSNGTGQPAQPKSRLSDITGTTRISKGAPKSQPERAVSVSEVTSVSALVKWTVSKSAPKVKMYQLQYNCSDDEVLIYRMIPASSKAFLVTNLVSGTRYDLCVLAAWDDTATTLTATNVVGCTHFFTQDDYPQCQSLSASMTTANPHTDREPLLGRTLDSSLSRLLMLPLDSKLKRSQSFDMGDVTGAGATQLCNKPRRISSIWTKRSLSVNGMLLQCEEEGDTGGARER</sequence>
<evidence type="ECO:0000256" key="18">
    <source>
        <dbReference type="SAM" id="SignalP"/>
    </source>
</evidence>
<dbReference type="PANTHER" id="PTHR45842">
    <property type="entry name" value="SYNAPTIC ADHESION-LIKE MOLECULE SALM"/>
    <property type="match status" value="1"/>
</dbReference>
<feature type="signal peptide" evidence="18">
    <location>
        <begin position="1"/>
        <end position="20"/>
    </location>
</feature>
<keyword evidence="22" id="KW-1185">Reference proteome</keyword>
<dbReference type="Proteomes" id="UP000314980">
    <property type="component" value="Unassembled WGS sequence"/>
</dbReference>
<keyword evidence="10" id="KW-0472">Membrane</keyword>
<dbReference type="InterPro" id="IPR032675">
    <property type="entry name" value="LRR_dom_sf"/>
</dbReference>
<dbReference type="InterPro" id="IPR036116">
    <property type="entry name" value="FN3_sf"/>
</dbReference>
<evidence type="ECO:0000259" key="19">
    <source>
        <dbReference type="PROSITE" id="PS50835"/>
    </source>
</evidence>
<evidence type="ECO:0000256" key="15">
    <source>
        <dbReference type="ARBA" id="ARBA00038433"/>
    </source>
</evidence>
<dbReference type="SMART" id="SM00409">
    <property type="entry name" value="IG"/>
    <property type="match status" value="1"/>
</dbReference>
<keyword evidence="12" id="KW-0325">Glycoprotein</keyword>
<organism evidence="21 22">
    <name type="scientific">Lates calcarifer</name>
    <name type="common">Barramundi</name>
    <name type="synonym">Holocentrus calcarifer</name>
    <dbReference type="NCBI Taxonomy" id="8187"/>
    <lineage>
        <taxon>Eukaryota</taxon>
        <taxon>Metazoa</taxon>
        <taxon>Chordata</taxon>
        <taxon>Craniata</taxon>
        <taxon>Vertebrata</taxon>
        <taxon>Euteleostomi</taxon>
        <taxon>Actinopterygii</taxon>
        <taxon>Neopterygii</taxon>
        <taxon>Teleostei</taxon>
        <taxon>Neoteleostei</taxon>
        <taxon>Acanthomorphata</taxon>
        <taxon>Carangaria</taxon>
        <taxon>Carangaria incertae sedis</taxon>
        <taxon>Centropomidae</taxon>
        <taxon>Lates</taxon>
    </lineage>
</organism>
<dbReference type="SMART" id="SM00082">
    <property type="entry name" value="LRRCT"/>
    <property type="match status" value="1"/>
</dbReference>
<keyword evidence="11" id="KW-1015">Disulfide bond</keyword>
<evidence type="ECO:0000256" key="5">
    <source>
        <dbReference type="ARBA" id="ARBA00022692"/>
    </source>
</evidence>
<dbReference type="GeneTree" id="ENSGT00940000156417"/>
<dbReference type="PROSITE" id="PS51450">
    <property type="entry name" value="LRR"/>
    <property type="match status" value="1"/>
</dbReference>
<dbReference type="Pfam" id="PF13927">
    <property type="entry name" value="Ig_3"/>
    <property type="match status" value="1"/>
</dbReference>
<dbReference type="InterPro" id="IPR001611">
    <property type="entry name" value="Leu-rich_rpt"/>
</dbReference>
<reference evidence="21" key="2">
    <citation type="submission" date="2025-08" db="UniProtKB">
        <authorList>
            <consortium name="Ensembl"/>
        </authorList>
    </citation>
    <scope>IDENTIFICATION</scope>
</reference>
<dbReference type="FunFam" id="3.80.10.10:FF:000019">
    <property type="entry name" value="leucine-rich repeat and fibronectin type III domain-containing protein 1"/>
    <property type="match status" value="1"/>
</dbReference>
<dbReference type="Gene3D" id="2.60.40.10">
    <property type="entry name" value="Immunoglobulins"/>
    <property type="match status" value="2"/>
</dbReference>
<keyword evidence="3" id="KW-1003">Cell membrane</keyword>
<dbReference type="Gene3D" id="3.80.10.10">
    <property type="entry name" value="Ribonuclease Inhibitor"/>
    <property type="match status" value="2"/>
</dbReference>
<evidence type="ECO:0000256" key="3">
    <source>
        <dbReference type="ARBA" id="ARBA00022475"/>
    </source>
</evidence>
<feature type="region of interest" description="Disordered" evidence="17">
    <location>
        <begin position="368"/>
        <end position="398"/>
    </location>
</feature>
<evidence type="ECO:0000256" key="8">
    <source>
        <dbReference type="ARBA" id="ARBA00022989"/>
    </source>
</evidence>
<dbReference type="SUPFAM" id="SSF48726">
    <property type="entry name" value="Immunoglobulin"/>
    <property type="match status" value="1"/>
</dbReference>
<evidence type="ECO:0000256" key="13">
    <source>
        <dbReference type="ARBA" id="ARBA00023319"/>
    </source>
</evidence>
<dbReference type="PANTHER" id="PTHR45842:SF6">
    <property type="entry name" value="LEUCINE-RICH REPEAT AND FIBRONECTIN TYPE-III DOMAIN-CONTAINING PROTEIN 2"/>
    <property type="match status" value="1"/>
</dbReference>
<dbReference type="InterPro" id="IPR050467">
    <property type="entry name" value="LRFN"/>
</dbReference>
<dbReference type="SUPFAM" id="SSF49265">
    <property type="entry name" value="Fibronectin type III"/>
    <property type="match status" value="1"/>
</dbReference>
<reference evidence="22" key="1">
    <citation type="submission" date="2015-09" db="EMBL/GenBank/DDBJ databases">
        <authorList>
            <person name="Sai Rama Sridatta P."/>
        </authorList>
    </citation>
    <scope>NUCLEOTIDE SEQUENCE [LARGE SCALE GENOMIC DNA]</scope>
</reference>
<dbReference type="InterPro" id="IPR007110">
    <property type="entry name" value="Ig-like_dom"/>
</dbReference>
<comment type="subcellular location">
    <subcellularLocation>
        <location evidence="1">Cell membrane</location>
    </subcellularLocation>
    <subcellularLocation>
        <location evidence="2">Membrane</location>
        <topology evidence="2">Single-pass type I membrane protein</topology>
    </subcellularLocation>
    <subcellularLocation>
        <location evidence="14">Synapse</location>
    </subcellularLocation>
</comment>
<dbReference type="InterPro" id="IPR036179">
    <property type="entry name" value="Ig-like_dom_sf"/>
</dbReference>
<keyword evidence="9" id="KW-0770">Synapse</keyword>
<dbReference type="Pfam" id="PF13855">
    <property type="entry name" value="LRR_8"/>
    <property type="match status" value="2"/>
</dbReference>
<keyword evidence="4" id="KW-0433">Leucine-rich repeat</keyword>
<reference evidence="21" key="3">
    <citation type="submission" date="2025-09" db="UniProtKB">
        <authorList>
            <consortium name="Ensembl"/>
        </authorList>
    </citation>
    <scope>IDENTIFICATION</scope>
</reference>
<keyword evidence="5" id="KW-0812">Transmembrane</keyword>
<dbReference type="SMART" id="SM00408">
    <property type="entry name" value="IGc2"/>
    <property type="match status" value="1"/>
</dbReference>
<protein>
    <recommendedName>
        <fullName evidence="16">Leucine-rich repeat and fibronectin type-III domain-containing protein 2</fullName>
    </recommendedName>
</protein>
<dbReference type="GO" id="GO:0098839">
    <property type="term" value="C:postsynaptic density membrane"/>
    <property type="evidence" value="ECO:0007669"/>
    <property type="project" value="TreeGrafter"/>
</dbReference>
<dbReference type="InterPro" id="IPR003961">
    <property type="entry name" value="FN3_dom"/>
</dbReference>
<feature type="domain" description="Fibronectin type-III" evidence="20">
    <location>
        <begin position="399"/>
        <end position="495"/>
    </location>
</feature>
<evidence type="ECO:0000256" key="17">
    <source>
        <dbReference type="SAM" id="MobiDB-lite"/>
    </source>
</evidence>
<evidence type="ECO:0000313" key="22">
    <source>
        <dbReference type="Proteomes" id="UP000314980"/>
    </source>
</evidence>
<dbReference type="Ensembl" id="ENSLCAT00010045855.1">
    <property type="protein sequence ID" value="ENSLCAP00010044751.1"/>
    <property type="gene ID" value="ENSLCAG00010020792.1"/>
</dbReference>
<feature type="chain" id="PRO_5021213739" description="Leucine-rich repeat and fibronectin type-III domain-containing protein 2" evidence="18">
    <location>
        <begin position="21"/>
        <end position="595"/>
    </location>
</feature>
<keyword evidence="6 18" id="KW-0732">Signal</keyword>
<keyword evidence="8" id="KW-1133">Transmembrane helix</keyword>
<dbReference type="AlphaFoldDB" id="A0A4W6F252"/>
<dbReference type="InterPro" id="IPR003591">
    <property type="entry name" value="Leu-rich_rpt_typical-subtyp"/>
</dbReference>
<dbReference type="SUPFAM" id="SSF52058">
    <property type="entry name" value="L domain-like"/>
    <property type="match status" value="1"/>
</dbReference>
<dbReference type="PROSITE" id="PS50853">
    <property type="entry name" value="FN3"/>
    <property type="match status" value="1"/>
</dbReference>
<evidence type="ECO:0000256" key="12">
    <source>
        <dbReference type="ARBA" id="ARBA00023180"/>
    </source>
</evidence>
<dbReference type="GO" id="GO:0009986">
    <property type="term" value="C:cell surface"/>
    <property type="evidence" value="ECO:0007669"/>
    <property type="project" value="TreeGrafter"/>
</dbReference>
<evidence type="ECO:0000256" key="11">
    <source>
        <dbReference type="ARBA" id="ARBA00023157"/>
    </source>
</evidence>
<dbReference type="InterPro" id="IPR003598">
    <property type="entry name" value="Ig_sub2"/>
</dbReference>
<evidence type="ECO:0000313" key="21">
    <source>
        <dbReference type="Ensembl" id="ENSLCAP00010044751.1"/>
    </source>
</evidence>
<accession>A0A4W6F252</accession>
<dbReference type="SMART" id="SM00369">
    <property type="entry name" value="LRR_TYP"/>
    <property type="match status" value="5"/>
</dbReference>
<evidence type="ECO:0000256" key="14">
    <source>
        <dbReference type="ARBA" id="ARBA00034103"/>
    </source>
</evidence>
<dbReference type="PROSITE" id="PS50835">
    <property type="entry name" value="IG_LIKE"/>
    <property type="match status" value="1"/>
</dbReference>
<evidence type="ECO:0000256" key="4">
    <source>
        <dbReference type="ARBA" id="ARBA00022614"/>
    </source>
</evidence>